<evidence type="ECO:0000256" key="6">
    <source>
        <dbReference type="ARBA" id="ARBA00023259"/>
    </source>
</evidence>
<reference evidence="9" key="1">
    <citation type="submission" date="2022-01" db="EMBL/GenBank/DDBJ databases">
        <authorList>
            <person name="Braso-Vives M."/>
        </authorList>
    </citation>
    <scope>NUCLEOTIDE SEQUENCE</scope>
</reference>
<feature type="domain" description="Prokineticin" evidence="8">
    <location>
        <begin position="4"/>
        <end position="96"/>
    </location>
</feature>
<dbReference type="GO" id="GO:0090729">
    <property type="term" value="F:toxin activity"/>
    <property type="evidence" value="ECO:0007669"/>
    <property type="project" value="UniProtKB-KW"/>
</dbReference>
<protein>
    <submittedName>
        <fullName evidence="9">Hypp2007 protein</fullName>
    </submittedName>
</protein>
<evidence type="ECO:0000256" key="2">
    <source>
        <dbReference type="ARBA" id="ARBA00006999"/>
    </source>
</evidence>
<keyword evidence="5" id="KW-1015">Disulfide bond</keyword>
<keyword evidence="6" id="KW-1213">G-protein coupled receptor impairing toxin</keyword>
<dbReference type="PANTHER" id="PTHR18821">
    <property type="entry name" value="PROKINETICIN"/>
    <property type="match status" value="1"/>
</dbReference>
<keyword evidence="4" id="KW-0800">Toxin</keyword>
<evidence type="ECO:0000256" key="4">
    <source>
        <dbReference type="ARBA" id="ARBA00022656"/>
    </source>
</evidence>
<dbReference type="PANTHER" id="PTHR18821:SF2">
    <property type="entry name" value="DICKKOPF-RELATED PROTEIN 3-LIKE"/>
    <property type="match status" value="1"/>
</dbReference>
<proteinExistence type="inferred from homology"/>
<dbReference type="GO" id="GO:0005576">
    <property type="term" value="C:extracellular region"/>
    <property type="evidence" value="ECO:0007669"/>
    <property type="project" value="UniProtKB-SubCell"/>
</dbReference>
<keyword evidence="3" id="KW-0964">Secreted</keyword>
<keyword evidence="10" id="KW-1185">Reference proteome</keyword>
<name>A0A8K0ENF0_BRALA</name>
<comment type="subcellular location">
    <subcellularLocation>
        <location evidence="1">Secreted</location>
    </subcellularLocation>
</comment>
<evidence type="ECO:0000313" key="9">
    <source>
        <dbReference type="EMBL" id="CAH1258407.1"/>
    </source>
</evidence>
<feature type="chain" id="PRO_5035466507" evidence="7">
    <location>
        <begin position="18"/>
        <end position="150"/>
    </location>
</feature>
<dbReference type="EMBL" id="OV696688">
    <property type="protein sequence ID" value="CAH1258407.1"/>
    <property type="molecule type" value="Genomic_DNA"/>
</dbReference>
<evidence type="ECO:0000313" key="10">
    <source>
        <dbReference type="Proteomes" id="UP000838412"/>
    </source>
</evidence>
<dbReference type="OrthoDB" id="6433669at2759"/>
<dbReference type="Gene3D" id="2.10.80.10">
    <property type="entry name" value="Lipase, subunit A"/>
    <property type="match status" value="1"/>
</dbReference>
<dbReference type="InterPro" id="IPR023569">
    <property type="entry name" value="Prokineticin_domain"/>
</dbReference>
<evidence type="ECO:0000256" key="1">
    <source>
        <dbReference type="ARBA" id="ARBA00004613"/>
    </source>
</evidence>
<dbReference type="FunFam" id="2.10.80.10:FF:000007">
    <property type="entry name" value="Uncharacterized protein"/>
    <property type="match status" value="1"/>
</dbReference>
<dbReference type="Proteomes" id="UP000838412">
    <property type="component" value="Chromosome 3"/>
</dbReference>
<evidence type="ECO:0000256" key="5">
    <source>
        <dbReference type="ARBA" id="ARBA00023157"/>
    </source>
</evidence>
<evidence type="ECO:0000259" key="8">
    <source>
        <dbReference type="Pfam" id="PF06607"/>
    </source>
</evidence>
<sequence length="150" mass="16250">MIIALLHVLFLARSMTAGLVLTGACETDTDCMGARGEGWCCAKWNPGSTLSVCKKLGVVRDMCHTTVEAVPYPFDGIRQFWRCPCGESLECVPITSETSIGRCGGSDATVTKRGNVTAVETLYEQLRQLIFVEQLEITGLNSDPESGISR</sequence>
<gene>
    <name evidence="9" type="primary">Hypp2007</name>
    <name evidence="9" type="ORF">BLAG_LOCUS15988</name>
</gene>
<organism evidence="9 10">
    <name type="scientific">Branchiostoma lanceolatum</name>
    <name type="common">Common lancelet</name>
    <name type="synonym">Amphioxus lanceolatum</name>
    <dbReference type="NCBI Taxonomy" id="7740"/>
    <lineage>
        <taxon>Eukaryota</taxon>
        <taxon>Metazoa</taxon>
        <taxon>Chordata</taxon>
        <taxon>Cephalochordata</taxon>
        <taxon>Leptocardii</taxon>
        <taxon>Amphioxiformes</taxon>
        <taxon>Branchiostomatidae</taxon>
        <taxon>Branchiostoma</taxon>
    </lineage>
</organism>
<feature type="signal peptide" evidence="7">
    <location>
        <begin position="1"/>
        <end position="17"/>
    </location>
</feature>
<dbReference type="Pfam" id="PF06607">
    <property type="entry name" value="Prokineticin"/>
    <property type="match status" value="1"/>
</dbReference>
<dbReference type="InterPro" id="IPR009523">
    <property type="entry name" value="Prokineticin"/>
</dbReference>
<dbReference type="AlphaFoldDB" id="A0A8K0ENF0"/>
<evidence type="ECO:0000256" key="7">
    <source>
        <dbReference type="SAM" id="SignalP"/>
    </source>
</evidence>
<evidence type="ECO:0000256" key="3">
    <source>
        <dbReference type="ARBA" id="ARBA00022525"/>
    </source>
</evidence>
<keyword evidence="7" id="KW-0732">Signal</keyword>
<accession>A0A8K0ENF0</accession>
<comment type="similarity">
    <text evidence="2">Belongs to the AVIT (prokineticin) family.</text>
</comment>